<reference evidence="1 2" key="1">
    <citation type="journal article" date="2020" name="Phytopathology">
        <title>Genome Sequence Resources of Colletotrichum truncatum, C. plurivorum, C. musicola, and C. sojae: Four Species Pathogenic to Soybean (Glycine max).</title>
        <authorList>
            <person name="Rogerio F."/>
            <person name="Boufleur T.R."/>
            <person name="Ciampi-Guillardi M."/>
            <person name="Sukno S.A."/>
            <person name="Thon M.R."/>
            <person name="Massola Junior N.S."/>
            <person name="Baroncelli R."/>
        </authorList>
    </citation>
    <scope>NUCLEOTIDE SEQUENCE [LARGE SCALE GENOMIC DNA]</scope>
    <source>
        <strain evidence="1 2">CMES1059</strain>
    </source>
</reference>
<evidence type="ECO:0000313" key="2">
    <source>
        <dbReference type="Proteomes" id="UP000805649"/>
    </source>
</evidence>
<comment type="caution">
    <text evidence="1">The sequence shown here is derived from an EMBL/GenBank/DDBJ whole genome shotgun (WGS) entry which is preliminary data.</text>
</comment>
<dbReference type="EMBL" id="VUJX02000001">
    <property type="protein sequence ID" value="KAL0943211.1"/>
    <property type="molecule type" value="Genomic_DNA"/>
</dbReference>
<keyword evidence="2" id="KW-1185">Reference proteome</keyword>
<proteinExistence type="predicted"/>
<dbReference type="Proteomes" id="UP000805649">
    <property type="component" value="Unassembled WGS sequence"/>
</dbReference>
<gene>
    <name evidence="1" type="ORF">CTRU02_201097</name>
</gene>
<name>A0ACC3ZGG2_COLTU</name>
<sequence length="467" mass="52790">MTRKGSKKARTGCITCKSRKVKCDETKPACDRCNRTGRTCQGYIPVKAKPVKPSSTVLCLHKPEAIPGVRSPSEIRALQYFCEIAGPYLSGAIDPYFMSKLVMQFTGYEPAARHSVIAISTLCERLNSRSSDQYSRLQYETFALRHYNAAIHDVRQLTSSDNQPVVLLVCILFICIETLNSNRAAVINHCKHGFSLLKYTTSEYAWARQHLLPLFRRLSIMAFLYSDNRADFPDLYGLEHPVPSRFSDFVDAQLMLDDLFSRTLRLVRRGDPYRINPQNRGLASRELVLEQENIRISLDQWQNLLEDFEARPLSPLEGHSTGIENLTKTLRYLLLTRFASCKAWLNTALGTELYDYERDLDAFDSIFDDIGITDPEFRASFRQSPSFMCDAGYLPTITLTSASCFHLESRLAALNLKPVPGLPRETLCLQAHDTGCPGLESVSEDSKDISHSSSEYRKGAAKRIMIP</sequence>
<protein>
    <submittedName>
        <fullName evidence="1">C6 zinc finger protein</fullName>
    </submittedName>
</protein>
<evidence type="ECO:0000313" key="1">
    <source>
        <dbReference type="EMBL" id="KAL0943211.1"/>
    </source>
</evidence>
<accession>A0ACC3ZGG2</accession>
<organism evidence="1 2">
    <name type="scientific">Colletotrichum truncatum</name>
    <name type="common">Anthracnose fungus</name>
    <name type="synonym">Colletotrichum capsici</name>
    <dbReference type="NCBI Taxonomy" id="5467"/>
    <lineage>
        <taxon>Eukaryota</taxon>
        <taxon>Fungi</taxon>
        <taxon>Dikarya</taxon>
        <taxon>Ascomycota</taxon>
        <taxon>Pezizomycotina</taxon>
        <taxon>Sordariomycetes</taxon>
        <taxon>Hypocreomycetidae</taxon>
        <taxon>Glomerellales</taxon>
        <taxon>Glomerellaceae</taxon>
        <taxon>Colletotrichum</taxon>
        <taxon>Colletotrichum truncatum species complex</taxon>
    </lineage>
</organism>